<sequence length="24" mass="2863">MIKPVPQHLPVILFPRCSHRNENH</sequence>
<dbReference type="AlphaFoldDB" id="A0A0E9RT29"/>
<reference evidence="1" key="1">
    <citation type="submission" date="2014-11" db="EMBL/GenBank/DDBJ databases">
        <authorList>
            <person name="Amaro Gonzalez C."/>
        </authorList>
    </citation>
    <scope>NUCLEOTIDE SEQUENCE</scope>
</reference>
<protein>
    <submittedName>
        <fullName evidence="1">Uncharacterized protein</fullName>
    </submittedName>
</protein>
<reference evidence="1" key="2">
    <citation type="journal article" date="2015" name="Fish Shellfish Immunol.">
        <title>Early steps in the European eel (Anguilla anguilla)-Vibrio vulnificus interaction in the gills: Role of the RtxA13 toxin.</title>
        <authorList>
            <person name="Callol A."/>
            <person name="Pajuelo D."/>
            <person name="Ebbesson L."/>
            <person name="Teles M."/>
            <person name="MacKenzie S."/>
            <person name="Amaro C."/>
        </authorList>
    </citation>
    <scope>NUCLEOTIDE SEQUENCE</scope>
</reference>
<dbReference type="EMBL" id="GBXM01077154">
    <property type="protein sequence ID" value="JAH31423.1"/>
    <property type="molecule type" value="Transcribed_RNA"/>
</dbReference>
<proteinExistence type="predicted"/>
<evidence type="ECO:0000313" key="1">
    <source>
        <dbReference type="EMBL" id="JAH31423.1"/>
    </source>
</evidence>
<name>A0A0E9RT29_ANGAN</name>
<accession>A0A0E9RT29</accession>
<organism evidence="1">
    <name type="scientific">Anguilla anguilla</name>
    <name type="common">European freshwater eel</name>
    <name type="synonym">Muraena anguilla</name>
    <dbReference type="NCBI Taxonomy" id="7936"/>
    <lineage>
        <taxon>Eukaryota</taxon>
        <taxon>Metazoa</taxon>
        <taxon>Chordata</taxon>
        <taxon>Craniata</taxon>
        <taxon>Vertebrata</taxon>
        <taxon>Euteleostomi</taxon>
        <taxon>Actinopterygii</taxon>
        <taxon>Neopterygii</taxon>
        <taxon>Teleostei</taxon>
        <taxon>Anguilliformes</taxon>
        <taxon>Anguillidae</taxon>
        <taxon>Anguilla</taxon>
    </lineage>
</organism>